<keyword evidence="3 6" id="KW-1133">Transmembrane helix</keyword>
<dbReference type="RefSeq" id="XP_029652764.1">
    <property type="nucleotide sequence ID" value="XM_029796904.2"/>
</dbReference>
<dbReference type="RefSeq" id="XP_036370537.1">
    <property type="nucleotide sequence ID" value="XM_036514644.1"/>
</dbReference>
<dbReference type="Pfam" id="PF15795">
    <property type="entry name" value="Spec3"/>
    <property type="match status" value="1"/>
</dbReference>
<feature type="transmembrane region" description="Helical" evidence="6">
    <location>
        <begin position="123"/>
        <end position="142"/>
    </location>
</feature>
<accession>A0A6P7TLI0</accession>
<feature type="transmembrane region" description="Helical" evidence="6">
    <location>
        <begin position="79"/>
        <end position="102"/>
    </location>
</feature>
<gene>
    <name evidence="8 9" type="primary">LOC115225902</name>
</gene>
<evidence type="ECO:0000313" key="8">
    <source>
        <dbReference type="RefSeq" id="XP_029652764.1"/>
    </source>
</evidence>
<evidence type="ECO:0000256" key="6">
    <source>
        <dbReference type="SAM" id="Phobius"/>
    </source>
</evidence>
<organism evidence="7 8">
    <name type="scientific">Octopus sinensis</name>
    <name type="common">East Asian common octopus</name>
    <dbReference type="NCBI Taxonomy" id="2607531"/>
    <lineage>
        <taxon>Eukaryota</taxon>
        <taxon>Metazoa</taxon>
        <taxon>Spiralia</taxon>
        <taxon>Lophotrochozoa</taxon>
        <taxon>Mollusca</taxon>
        <taxon>Cephalopoda</taxon>
        <taxon>Coleoidea</taxon>
        <taxon>Octopodiformes</taxon>
        <taxon>Octopoda</taxon>
        <taxon>Incirrata</taxon>
        <taxon>Octopodidae</taxon>
        <taxon>Octopus</taxon>
    </lineage>
</organism>
<dbReference type="PANTHER" id="PTHR21676">
    <property type="entry name" value="PROTEIN STUM"/>
    <property type="match status" value="1"/>
</dbReference>
<keyword evidence="2 6" id="KW-0812">Transmembrane</keyword>
<keyword evidence="7" id="KW-1185">Reference proteome</keyword>
<dbReference type="InterPro" id="IPR026673">
    <property type="entry name" value="SPEC3/Stum"/>
</dbReference>
<evidence type="ECO:0000313" key="7">
    <source>
        <dbReference type="Proteomes" id="UP000515154"/>
    </source>
</evidence>
<evidence type="ECO:0000256" key="2">
    <source>
        <dbReference type="ARBA" id="ARBA00022692"/>
    </source>
</evidence>
<proteinExistence type="predicted"/>
<feature type="region of interest" description="Disordered" evidence="5">
    <location>
        <begin position="220"/>
        <end position="245"/>
    </location>
</feature>
<feature type="region of interest" description="Disordered" evidence="5">
    <location>
        <begin position="164"/>
        <end position="183"/>
    </location>
</feature>
<dbReference type="KEGG" id="osn:115225902"/>
<dbReference type="GO" id="GO:0016020">
    <property type="term" value="C:membrane"/>
    <property type="evidence" value="ECO:0007669"/>
    <property type="project" value="UniProtKB-SubCell"/>
</dbReference>
<protein>
    <submittedName>
        <fullName evidence="8 9">Protein SPEC3</fullName>
    </submittedName>
</protein>
<keyword evidence="4 6" id="KW-0472">Membrane</keyword>
<evidence type="ECO:0000256" key="1">
    <source>
        <dbReference type="ARBA" id="ARBA00004141"/>
    </source>
</evidence>
<evidence type="ECO:0000256" key="4">
    <source>
        <dbReference type="ARBA" id="ARBA00023136"/>
    </source>
</evidence>
<reference evidence="8 9" key="1">
    <citation type="submission" date="2025-08" db="UniProtKB">
        <authorList>
            <consortium name="RefSeq"/>
        </authorList>
    </citation>
    <scope>IDENTIFICATION</scope>
</reference>
<dbReference type="Proteomes" id="UP000515154">
    <property type="component" value="Linkage group LG28"/>
</dbReference>
<dbReference type="AlphaFoldDB" id="A0A6P7TLI0"/>
<sequence length="245" mass="27220">MQVVYSGGTSTPMSSPRCYRKDMQGAGYTRPMAPGYALNNHYYPPPSPLTIKKHYSKSKKSNQHDKSLRNFIPAMKKPVAITCLICNIFIPGLGTFISGLTIKCGSRVRIPDKSKSKVILTNTWVATLQFLTTFLLLLGWIWSVTWGVAFLTFSDDGTVGDSENTNQLNNSNHSSNNSNNCRNNRNIAVLHTEDNSVPLSMVTAANNRTMTNNQYQAVSLQDDSSKDKHSANHGRVNHNQSMVYI</sequence>
<comment type="subcellular location">
    <subcellularLocation>
        <location evidence="1">Membrane</location>
        <topology evidence="1">Multi-pass membrane protein</topology>
    </subcellularLocation>
</comment>
<dbReference type="PANTHER" id="PTHR21676:SF6">
    <property type="entry name" value="PROTEIN STUM"/>
    <property type="match status" value="1"/>
</dbReference>
<evidence type="ECO:0000313" key="9">
    <source>
        <dbReference type="RefSeq" id="XP_036370537.1"/>
    </source>
</evidence>
<evidence type="ECO:0000256" key="3">
    <source>
        <dbReference type="ARBA" id="ARBA00022989"/>
    </source>
</evidence>
<evidence type="ECO:0000256" key="5">
    <source>
        <dbReference type="SAM" id="MobiDB-lite"/>
    </source>
</evidence>
<name>A0A6P7TLI0_9MOLL</name>